<keyword evidence="2" id="KW-1185">Reference proteome</keyword>
<gene>
    <name evidence="1" type="ORF">MLD38_014431</name>
</gene>
<proteinExistence type="predicted"/>
<dbReference type="EMBL" id="CM042883">
    <property type="protein sequence ID" value="KAI4376697.1"/>
    <property type="molecule type" value="Genomic_DNA"/>
</dbReference>
<reference evidence="2" key="1">
    <citation type="journal article" date="2023" name="Front. Plant Sci.">
        <title>Chromosomal-level genome assembly of Melastoma candidum provides insights into trichome evolution.</title>
        <authorList>
            <person name="Zhong Y."/>
            <person name="Wu W."/>
            <person name="Sun C."/>
            <person name="Zou P."/>
            <person name="Liu Y."/>
            <person name="Dai S."/>
            <person name="Zhou R."/>
        </authorList>
    </citation>
    <scope>NUCLEOTIDE SEQUENCE [LARGE SCALE GENOMIC DNA]</scope>
</reference>
<accession>A0ACB9RE35</accession>
<name>A0ACB9RE35_9MYRT</name>
<comment type="caution">
    <text evidence="1">The sequence shown here is derived from an EMBL/GenBank/DDBJ whole genome shotgun (WGS) entry which is preliminary data.</text>
</comment>
<evidence type="ECO:0000313" key="2">
    <source>
        <dbReference type="Proteomes" id="UP001057402"/>
    </source>
</evidence>
<evidence type="ECO:0000313" key="1">
    <source>
        <dbReference type="EMBL" id="KAI4376697.1"/>
    </source>
</evidence>
<dbReference type="Proteomes" id="UP001057402">
    <property type="component" value="Chromosome 4"/>
</dbReference>
<organism evidence="1 2">
    <name type="scientific">Melastoma candidum</name>
    <dbReference type="NCBI Taxonomy" id="119954"/>
    <lineage>
        <taxon>Eukaryota</taxon>
        <taxon>Viridiplantae</taxon>
        <taxon>Streptophyta</taxon>
        <taxon>Embryophyta</taxon>
        <taxon>Tracheophyta</taxon>
        <taxon>Spermatophyta</taxon>
        <taxon>Magnoliopsida</taxon>
        <taxon>eudicotyledons</taxon>
        <taxon>Gunneridae</taxon>
        <taxon>Pentapetalae</taxon>
        <taxon>rosids</taxon>
        <taxon>malvids</taxon>
        <taxon>Myrtales</taxon>
        <taxon>Melastomataceae</taxon>
        <taxon>Melastomatoideae</taxon>
        <taxon>Melastomateae</taxon>
        <taxon>Melastoma</taxon>
    </lineage>
</organism>
<sequence>MGFFDLNVPYTADKPGLVKIVAKTLELGYDGAAFNRSFSGVLSDHDRCSIVPLRSLDSLLKAAPSLSSSASFHRSLLDVRPSYSDSNFRQYTRLTVHAENVAHAHTLNAGNHVVKSYDLVAVRPLSQAVFDVACEKAEVDIISIDFTEKLSFRIKLPAVKAAIKRGVYFEITYSSLIKDVHVRRQFISSAKILVEWTRGRNLIISSGASSVNHVRGPYDVANLMSLIGISMEHAKASISKNCRTLLANALRKKKFYKETIRVEKVTSEKVALSDWLNWDPISSGDGDLPLEDLKKSFSISDAKSTKRVNFSSVMDDLSSCAFSVKDLVSGDAAVPLLSEEGRNLLDTTDVVGQDVAFKSPLVACSSSKYEATAPSPANPDDKGSEAFCAEPLLTSDHQIPQGDMLLTRCEVASEDQMEVDTIDLNVSPPEEVTVADATFLSSNMESGQASSSAVLIEEDSRLIQSDFDNEQQHEEKPDDTVSDAVVSNSNCLNSGGDMVLPSPGDVIEIIPKDAMKFDGAPANPELPGELAEVDVTVPSSRQDEWGRATIVSCCDIASPEEALENAYQRPSTFRIASLSEGGVSKIDCLGKLVKHSACPELSEEASGPPSLINGEVNENPANLAFSQELTLGNDRTCNGQNHKLTANLMSQGEGNQRLKRRAHHRPTAIPFKRLMSPVFFKRKARPRR</sequence>
<protein>
    <submittedName>
        <fullName evidence="1">Uncharacterized protein</fullName>
    </submittedName>
</protein>